<accession>A0A9X8CZC0</accession>
<gene>
    <name evidence="1" type="ORF">D3H34_28815</name>
</gene>
<evidence type="ECO:0000313" key="2">
    <source>
        <dbReference type="Proteomes" id="UP000265619"/>
    </source>
</evidence>
<dbReference type="AlphaFoldDB" id="A0A9X8CZC0"/>
<dbReference type="InterPro" id="IPR003607">
    <property type="entry name" value="HD/PDEase_dom"/>
</dbReference>
<dbReference type="Proteomes" id="UP000265619">
    <property type="component" value="Unassembled WGS sequence"/>
</dbReference>
<reference evidence="1 2" key="1">
    <citation type="submission" date="2018-09" db="EMBL/GenBank/DDBJ databases">
        <title>Acidovorax cavernicola nov. sp. isolated from Gruta de las Maravillas (Aracena, Spain).</title>
        <authorList>
            <person name="Jurado V."/>
            <person name="Gutierrez-Patricio S."/>
            <person name="Gonzalez-Pimentel J.L."/>
            <person name="Miller A.Z."/>
            <person name="Laiz L."/>
            <person name="Saiz-Jimenez C."/>
        </authorList>
    </citation>
    <scope>NUCLEOTIDE SEQUENCE [LARGE SCALE GENOMIC DNA]</scope>
    <source>
        <strain evidence="1 2">1011MAR4D40.2</strain>
    </source>
</reference>
<dbReference type="PANTHER" id="PTHR40202:SF1">
    <property type="entry name" value="HD DOMAIN-CONTAINING PROTEIN"/>
    <property type="match status" value="1"/>
</dbReference>
<dbReference type="EMBL" id="QXMN01000060">
    <property type="protein sequence ID" value="RIX73737.1"/>
    <property type="molecule type" value="Genomic_DNA"/>
</dbReference>
<proteinExistence type="predicted"/>
<keyword evidence="2" id="KW-1185">Reference proteome</keyword>
<dbReference type="OrthoDB" id="823268at2"/>
<evidence type="ECO:0000313" key="1">
    <source>
        <dbReference type="EMBL" id="RIX73737.1"/>
    </source>
</evidence>
<protein>
    <submittedName>
        <fullName evidence="1">Phosphohydrolase</fullName>
    </submittedName>
</protein>
<dbReference type="SUPFAM" id="SSF109604">
    <property type="entry name" value="HD-domain/PDEase-like"/>
    <property type="match status" value="1"/>
</dbReference>
<sequence>MSLSIPDIVGLFETKGHAQYDGEPVTQLEHALQSAHLAEQEGADSALIAASLLHDIGHLLHDFGGTPTQQGLDDLHQYRCLPFLRALFGAATLEPIRLHVDAKRFLCAREPGYLEALSPDSKRSLQLQGGVFDEAQAQAFEALPYAMDAVRLRRWDDTAKCADLKTPDLAHYARHLARALRQDVATAPA</sequence>
<dbReference type="InterPro" id="IPR052567">
    <property type="entry name" value="OP_Dioxygenase"/>
</dbReference>
<name>A0A9X8CZC0_9BURK</name>
<dbReference type="RefSeq" id="WP_119558000.1">
    <property type="nucleotide sequence ID" value="NZ_QXMN01000060.1"/>
</dbReference>
<dbReference type="CDD" id="cd00077">
    <property type="entry name" value="HDc"/>
    <property type="match status" value="1"/>
</dbReference>
<dbReference type="PANTHER" id="PTHR40202">
    <property type="match status" value="1"/>
</dbReference>
<dbReference type="Gene3D" id="1.10.3210.10">
    <property type="entry name" value="Hypothetical protein af1432"/>
    <property type="match status" value="1"/>
</dbReference>
<dbReference type="InterPro" id="IPR017670">
    <property type="entry name" value="Phosphonate_degrad-assoc"/>
</dbReference>
<dbReference type="NCBIfam" id="TIGR03276">
    <property type="entry name" value="Phn-HD"/>
    <property type="match status" value="1"/>
</dbReference>
<organism evidence="1 2">
    <name type="scientific">Acidovorax cavernicola</name>
    <dbReference type="NCBI Taxonomy" id="1675792"/>
    <lineage>
        <taxon>Bacteria</taxon>
        <taxon>Pseudomonadati</taxon>
        <taxon>Pseudomonadota</taxon>
        <taxon>Betaproteobacteria</taxon>
        <taxon>Burkholderiales</taxon>
        <taxon>Comamonadaceae</taxon>
        <taxon>Acidovorax</taxon>
    </lineage>
</organism>
<comment type="caution">
    <text evidence="1">The sequence shown here is derived from an EMBL/GenBank/DDBJ whole genome shotgun (WGS) entry which is preliminary data.</text>
</comment>